<accession>A0AAV5TPQ9</accession>
<evidence type="ECO:0000256" key="1">
    <source>
        <dbReference type="SAM" id="MobiDB-lite"/>
    </source>
</evidence>
<proteinExistence type="predicted"/>
<evidence type="ECO:0000313" key="3">
    <source>
        <dbReference type="Proteomes" id="UP001432027"/>
    </source>
</evidence>
<organism evidence="2 3">
    <name type="scientific">Pristionchus entomophagus</name>
    <dbReference type="NCBI Taxonomy" id="358040"/>
    <lineage>
        <taxon>Eukaryota</taxon>
        <taxon>Metazoa</taxon>
        <taxon>Ecdysozoa</taxon>
        <taxon>Nematoda</taxon>
        <taxon>Chromadorea</taxon>
        <taxon>Rhabditida</taxon>
        <taxon>Rhabditina</taxon>
        <taxon>Diplogasteromorpha</taxon>
        <taxon>Diplogasteroidea</taxon>
        <taxon>Neodiplogasteridae</taxon>
        <taxon>Pristionchus</taxon>
    </lineage>
</organism>
<dbReference type="EMBL" id="BTSX01000004">
    <property type="protein sequence ID" value="GMS96415.1"/>
    <property type="molecule type" value="Genomic_DNA"/>
</dbReference>
<feature type="non-terminal residue" evidence="2">
    <location>
        <position position="1"/>
    </location>
</feature>
<sequence length="163" mass="18794">VRMVESMTTRRRKPGKLYNVKNYKKSKAHGNSPKRNKSPVPKRELVNGKLIKVRAKKDRPSPVKANAQTPPAPSPDALPGLPTDENVIDKEYHAAKMEWRKERKEMNERIANWMAIRANDQHFVRPFTTNPRFGATFVYTGDAIPTIERNYGSHEKDEKDEKE</sequence>
<keyword evidence="3" id="KW-1185">Reference proteome</keyword>
<evidence type="ECO:0000313" key="2">
    <source>
        <dbReference type="EMBL" id="GMS96415.1"/>
    </source>
</evidence>
<feature type="compositionally biased region" description="Basic residues" evidence="1">
    <location>
        <begin position="22"/>
        <end position="37"/>
    </location>
</feature>
<protein>
    <submittedName>
        <fullName evidence="2">Uncharacterized protein</fullName>
    </submittedName>
</protein>
<gene>
    <name evidence="2" type="ORF">PENTCL1PPCAC_18590</name>
</gene>
<dbReference type="Proteomes" id="UP001432027">
    <property type="component" value="Unassembled WGS sequence"/>
</dbReference>
<feature type="region of interest" description="Disordered" evidence="1">
    <location>
        <begin position="1"/>
        <end position="84"/>
    </location>
</feature>
<name>A0AAV5TPQ9_9BILA</name>
<comment type="caution">
    <text evidence="2">The sequence shown here is derived from an EMBL/GenBank/DDBJ whole genome shotgun (WGS) entry which is preliminary data.</text>
</comment>
<dbReference type="AlphaFoldDB" id="A0AAV5TPQ9"/>
<reference evidence="2" key="1">
    <citation type="submission" date="2023-10" db="EMBL/GenBank/DDBJ databases">
        <title>Genome assembly of Pristionchus species.</title>
        <authorList>
            <person name="Yoshida K."/>
            <person name="Sommer R.J."/>
        </authorList>
    </citation>
    <scope>NUCLEOTIDE SEQUENCE</scope>
    <source>
        <strain evidence="2">RS0144</strain>
    </source>
</reference>